<evidence type="ECO:0000313" key="1">
    <source>
        <dbReference type="EMBL" id="MET7030329.1"/>
    </source>
</evidence>
<comment type="caution">
    <text evidence="1">The sequence shown here is derived from an EMBL/GenBank/DDBJ whole genome shotgun (WGS) entry which is preliminary data.</text>
</comment>
<evidence type="ECO:0008006" key="3">
    <source>
        <dbReference type="Google" id="ProtNLM"/>
    </source>
</evidence>
<reference evidence="1 2" key="1">
    <citation type="submission" date="2024-07" db="EMBL/GenBank/DDBJ databases">
        <title>The genome sequence of type strain Sediminicola luteus GDMCC 1.2596T.</title>
        <authorList>
            <person name="Liu Y."/>
        </authorList>
    </citation>
    <scope>NUCLEOTIDE SEQUENCE [LARGE SCALE GENOMIC DNA]</scope>
    <source>
        <strain evidence="1 2">GDMCC 1.2596</strain>
    </source>
</reference>
<gene>
    <name evidence="1" type="ORF">ABXZ32_13045</name>
</gene>
<protein>
    <recommendedName>
        <fullName evidence="3">Phage tail protein</fullName>
    </recommendedName>
</protein>
<dbReference type="Gene3D" id="2.30.110.20">
    <property type="entry name" value="Hcp1-like"/>
    <property type="match status" value="1"/>
</dbReference>
<proteinExistence type="predicted"/>
<organism evidence="1 2">
    <name type="scientific">Sediminicola luteus</name>
    <dbReference type="NCBI Taxonomy" id="319238"/>
    <lineage>
        <taxon>Bacteria</taxon>
        <taxon>Pseudomonadati</taxon>
        <taxon>Bacteroidota</taxon>
        <taxon>Flavobacteriia</taxon>
        <taxon>Flavobacteriales</taxon>
        <taxon>Flavobacteriaceae</taxon>
        <taxon>Sediminicola</taxon>
    </lineage>
</organism>
<dbReference type="EMBL" id="JBEWYP010000008">
    <property type="protein sequence ID" value="MET7030329.1"/>
    <property type="molecule type" value="Genomic_DNA"/>
</dbReference>
<dbReference type="InterPro" id="IPR036624">
    <property type="entry name" value="Hcp1-lik_sf"/>
</dbReference>
<accession>A0ABV2U1A4</accession>
<dbReference type="Proteomes" id="UP001549773">
    <property type="component" value="Unassembled WGS sequence"/>
</dbReference>
<evidence type="ECO:0000313" key="2">
    <source>
        <dbReference type="Proteomes" id="UP001549773"/>
    </source>
</evidence>
<name>A0ABV2U1A4_9FLAO</name>
<sequence length="136" mass="14825">MATIITLEVDGISDKFEVPSISFGLNSSADVSNTTQEIDFSPINVSEFSFSIVSPLAETAEKLMIWITDHEIKGSAKFSISKESGKESPRVIELKDVCLTSYSENIDSDYASTNLSLVGREVNIGNGVKINQSKNR</sequence>
<dbReference type="RefSeq" id="WP_354619125.1">
    <property type="nucleotide sequence ID" value="NZ_JBEWYP010000008.1"/>
</dbReference>
<keyword evidence="2" id="KW-1185">Reference proteome</keyword>